<gene>
    <name evidence="3" type="ORF">KEC56_05470</name>
</gene>
<feature type="transmembrane region" description="Helical" evidence="2">
    <location>
        <begin position="41"/>
        <end position="64"/>
    </location>
</feature>
<dbReference type="AlphaFoldDB" id="A0A9X1LNI4"/>
<keyword evidence="4" id="KW-1185">Reference proteome</keyword>
<feature type="region of interest" description="Disordered" evidence="1">
    <location>
        <begin position="66"/>
        <end position="93"/>
    </location>
</feature>
<evidence type="ECO:0000256" key="2">
    <source>
        <dbReference type="SAM" id="Phobius"/>
    </source>
</evidence>
<evidence type="ECO:0000313" key="3">
    <source>
        <dbReference type="EMBL" id="MCC2028966.1"/>
    </source>
</evidence>
<dbReference type="EMBL" id="JAGTTM010000002">
    <property type="protein sequence ID" value="MCC2028966.1"/>
    <property type="molecule type" value="Genomic_DNA"/>
</dbReference>
<sequence>MAGRGSKSAQRTRASSERARLYAARTSWHERQISRRVRDNTAAVIIGALIVIGAIVSQSVHAVVTAPAPEPSGSSTPLENPFSDLFSPAPSAQ</sequence>
<proteinExistence type="predicted"/>
<protein>
    <recommendedName>
        <fullName evidence="5">Dioxygenase</fullName>
    </recommendedName>
</protein>
<dbReference type="Proteomes" id="UP001139289">
    <property type="component" value="Unassembled WGS sequence"/>
</dbReference>
<comment type="caution">
    <text evidence="3">The sequence shown here is derived from an EMBL/GenBank/DDBJ whole genome shotgun (WGS) entry which is preliminary data.</text>
</comment>
<evidence type="ECO:0000313" key="4">
    <source>
        <dbReference type="Proteomes" id="UP001139289"/>
    </source>
</evidence>
<evidence type="ECO:0000256" key="1">
    <source>
        <dbReference type="SAM" id="MobiDB-lite"/>
    </source>
</evidence>
<accession>A0A9X1LNI4</accession>
<reference evidence="3" key="1">
    <citation type="submission" date="2021-04" db="EMBL/GenBank/DDBJ databases">
        <title>Microbacterium tenobrionis sp. nov. and Microbacterium allomyrinae sp. nov., isolated from larvae of Tenobrio molitor and Allomyrina dichotoma, respectively.</title>
        <authorList>
            <person name="Lee S.D."/>
        </authorList>
    </citation>
    <scope>NUCLEOTIDE SEQUENCE</scope>
    <source>
        <strain evidence="3">YMB-B2</strain>
    </source>
</reference>
<name>A0A9X1LNI4_9MICO</name>
<organism evidence="3 4">
    <name type="scientific">Microbacterium tenebrionis</name>
    <dbReference type="NCBI Taxonomy" id="2830665"/>
    <lineage>
        <taxon>Bacteria</taxon>
        <taxon>Bacillati</taxon>
        <taxon>Actinomycetota</taxon>
        <taxon>Actinomycetes</taxon>
        <taxon>Micrococcales</taxon>
        <taxon>Microbacteriaceae</taxon>
        <taxon>Microbacterium</taxon>
    </lineage>
</organism>
<keyword evidence="2" id="KW-0812">Transmembrane</keyword>
<keyword evidence="2" id="KW-1133">Transmembrane helix</keyword>
<keyword evidence="2" id="KW-0472">Membrane</keyword>
<evidence type="ECO:0008006" key="5">
    <source>
        <dbReference type="Google" id="ProtNLM"/>
    </source>
</evidence>